<dbReference type="GO" id="GO:0005975">
    <property type="term" value="P:carbohydrate metabolic process"/>
    <property type="evidence" value="ECO:0007669"/>
    <property type="project" value="InterPro"/>
</dbReference>
<dbReference type="GO" id="GO:0016810">
    <property type="term" value="F:hydrolase activity, acting on carbon-nitrogen (but not peptide) bonds"/>
    <property type="evidence" value="ECO:0007669"/>
    <property type="project" value="InterPro"/>
</dbReference>
<keyword evidence="9" id="KW-1185">Reference proteome</keyword>
<keyword evidence="5" id="KW-0732">Signal</keyword>
<comment type="subcellular location">
    <subcellularLocation>
        <location evidence="2">Secreted</location>
    </subcellularLocation>
</comment>
<dbReference type="PANTHER" id="PTHR34216">
    <property type="match status" value="1"/>
</dbReference>
<dbReference type="InterPro" id="IPR011330">
    <property type="entry name" value="Glyco_hydro/deAcase_b/a-brl"/>
</dbReference>
<dbReference type="Pfam" id="PF01522">
    <property type="entry name" value="Polysacc_deac_1"/>
    <property type="match status" value="2"/>
</dbReference>
<evidence type="ECO:0000256" key="4">
    <source>
        <dbReference type="ARBA" id="ARBA00020071"/>
    </source>
</evidence>
<dbReference type="AlphaFoldDB" id="A0A2G4YRL5"/>
<dbReference type="RefSeq" id="WP_099472598.1">
    <property type="nucleotide sequence ID" value="NZ_PDEM01000020.1"/>
</dbReference>
<accession>A0A2G4YRL5</accession>
<evidence type="ECO:0000313" key="9">
    <source>
        <dbReference type="Proteomes" id="UP000229730"/>
    </source>
</evidence>
<dbReference type="SUPFAM" id="SSF88713">
    <property type="entry name" value="Glycoside hydrolase/deacetylase"/>
    <property type="match status" value="1"/>
</dbReference>
<evidence type="ECO:0000259" key="7">
    <source>
        <dbReference type="PROSITE" id="PS51677"/>
    </source>
</evidence>
<reference evidence="8 9" key="1">
    <citation type="submission" date="2017-10" db="EMBL/GenBank/DDBJ databases">
        <title>Frigbacter circumglobatus gen. nov. sp. nov., isolated from sediment cultured in situ.</title>
        <authorList>
            <person name="Zhao Z."/>
        </authorList>
    </citation>
    <scope>NUCLEOTIDE SEQUENCE [LARGE SCALE GENOMIC DNA]</scope>
    <source>
        <strain evidence="8 9">ZYL</strain>
    </source>
</reference>
<evidence type="ECO:0000313" key="8">
    <source>
        <dbReference type="EMBL" id="PHZ84984.1"/>
    </source>
</evidence>
<dbReference type="OrthoDB" id="9782872at2"/>
<dbReference type="GO" id="GO:0005576">
    <property type="term" value="C:extracellular region"/>
    <property type="evidence" value="ECO:0007669"/>
    <property type="project" value="UniProtKB-SubCell"/>
</dbReference>
<dbReference type="InterPro" id="IPR002509">
    <property type="entry name" value="NODB_dom"/>
</dbReference>
<feature type="domain" description="NodB homology" evidence="7">
    <location>
        <begin position="89"/>
        <end position="346"/>
    </location>
</feature>
<dbReference type="Gene3D" id="3.20.20.370">
    <property type="entry name" value="Glycoside hydrolase/deacetylase"/>
    <property type="match status" value="1"/>
</dbReference>
<evidence type="ECO:0000256" key="2">
    <source>
        <dbReference type="ARBA" id="ARBA00004613"/>
    </source>
</evidence>
<comment type="caution">
    <text evidence="8">The sequence shown here is derived from an EMBL/GenBank/DDBJ whole genome shotgun (WGS) entry which is preliminary data.</text>
</comment>
<comment type="function">
    <text evidence="1">Is involved in generating a small heat-stable compound (Nod), an acylated oligomer of N-acetylglucosamine, that stimulates mitosis in various plant protoplasts.</text>
</comment>
<evidence type="ECO:0000256" key="5">
    <source>
        <dbReference type="ARBA" id="ARBA00022729"/>
    </source>
</evidence>
<dbReference type="PANTHER" id="PTHR34216:SF3">
    <property type="entry name" value="POLY-BETA-1,6-N-ACETYL-D-GLUCOSAMINE N-DEACETYLASE"/>
    <property type="match status" value="1"/>
</dbReference>
<sequence length="346" mass="39868">MMKSIKILIYFLLKYTGAFGISRKIQHKKLRILCYHGIAFQDEHVFKPTLFMTEELFRHRMDLLVKSGYQVISLAAAVKGLKKGNLPDNSVVITFDDGWEGTFSKALPILQQHDFPVTIYITSYYAEKQVPVLNVFLQYLFWKSPLKQIDLVSLQLDGLSGKMNTADKTQREETVNRILDHLEAHYPLPQRYFFCETIGQVLQVNIEEIKQKKMFMLAGPDMIAASAQYEGVDIELHTHRHVLPDTSFDACAGEVRENQKILERWTGKTPVHFCYPHGWYTDDHFNWLPKLGLKSAVTVCPGLNDRHHNIMALDRFLDGQSISRLEFEAELCGIASVIRKIYILCQ</sequence>
<dbReference type="InterPro" id="IPR051398">
    <property type="entry name" value="Polysacch_Deacetylase"/>
</dbReference>
<organism evidence="8 9">
    <name type="scientific">Paremcibacter congregatus</name>
    <dbReference type="NCBI Taxonomy" id="2043170"/>
    <lineage>
        <taxon>Bacteria</taxon>
        <taxon>Pseudomonadati</taxon>
        <taxon>Pseudomonadota</taxon>
        <taxon>Alphaproteobacteria</taxon>
        <taxon>Emcibacterales</taxon>
        <taxon>Emcibacteraceae</taxon>
        <taxon>Paremcibacter</taxon>
    </lineage>
</organism>
<dbReference type="PROSITE" id="PS51677">
    <property type="entry name" value="NODB"/>
    <property type="match status" value="1"/>
</dbReference>
<comment type="similarity">
    <text evidence="3">Belongs to the polysaccharide deacetylase family.</text>
</comment>
<protein>
    <recommendedName>
        <fullName evidence="4">Chitooligosaccharide deacetylase</fullName>
    </recommendedName>
    <alternativeName>
        <fullName evidence="6">Nodulation protein B</fullName>
    </alternativeName>
</protein>
<name>A0A2G4YRL5_9PROT</name>
<dbReference type="EMBL" id="PDEM01000020">
    <property type="protein sequence ID" value="PHZ84984.1"/>
    <property type="molecule type" value="Genomic_DNA"/>
</dbReference>
<evidence type="ECO:0000256" key="1">
    <source>
        <dbReference type="ARBA" id="ARBA00003236"/>
    </source>
</evidence>
<gene>
    <name evidence="8" type="ORF">CRD36_09695</name>
</gene>
<proteinExistence type="inferred from homology"/>
<evidence type="ECO:0000256" key="6">
    <source>
        <dbReference type="ARBA" id="ARBA00032976"/>
    </source>
</evidence>
<dbReference type="InParanoid" id="A0A2G4YRL5"/>
<evidence type="ECO:0000256" key="3">
    <source>
        <dbReference type="ARBA" id="ARBA00010973"/>
    </source>
</evidence>
<dbReference type="Proteomes" id="UP000229730">
    <property type="component" value="Unassembled WGS sequence"/>
</dbReference>
<dbReference type="CDD" id="cd10918">
    <property type="entry name" value="CE4_NodB_like_5s_6s"/>
    <property type="match status" value="1"/>
</dbReference>